<dbReference type="Proteomes" id="UP000807469">
    <property type="component" value="Unassembled WGS sequence"/>
</dbReference>
<dbReference type="AlphaFoldDB" id="A0A9P6CX09"/>
<feature type="DNA-binding region" description="HMG box" evidence="3">
    <location>
        <begin position="78"/>
        <end position="147"/>
    </location>
</feature>
<dbReference type="PANTHER" id="PTHR45789">
    <property type="entry name" value="FI18025P1"/>
    <property type="match status" value="1"/>
</dbReference>
<feature type="region of interest" description="Disordered" evidence="4">
    <location>
        <begin position="48"/>
        <end position="81"/>
    </location>
</feature>
<evidence type="ECO:0000313" key="7">
    <source>
        <dbReference type="Proteomes" id="UP000807469"/>
    </source>
</evidence>
<evidence type="ECO:0000259" key="5">
    <source>
        <dbReference type="PROSITE" id="PS50118"/>
    </source>
</evidence>
<dbReference type="GO" id="GO:0005634">
    <property type="term" value="C:nucleus"/>
    <property type="evidence" value="ECO:0007669"/>
    <property type="project" value="UniProtKB-UniRule"/>
</dbReference>
<protein>
    <recommendedName>
        <fullName evidence="5">HMG box domain-containing protein</fullName>
    </recommendedName>
</protein>
<feature type="compositionally biased region" description="Low complexity" evidence="4">
    <location>
        <begin position="49"/>
        <end position="63"/>
    </location>
</feature>
<sequence length="460" mass="50932">MSSPNMFKEEGSPRSMFNISPAHSPSPWSPSLDHLPCVTMPQLTFPMTSSGSLSSSGSSSPSSDMFTPCTPSPTAEHIPRPPNAFLLFRSDFLKKGTIPREYESRQQNLSRIAGEIWRLMDSTEKQHWHAEAKAKAKEHFLRHPHYKFNPAARGTRTAKNKSNASGQASDEHIKHLRESFTPHKGIAPPSSRSRRPKKARSVEVGNRFGSSSPYPMIKVETPIHTPPSSPHSVPSQTQLSMQAPSPMAVQFGPRRPSTSLGFNHFAKDAAPSSFVPYQDENINKVMYNQAMFQLNAQMNQNGHFLYSAPHFDINVFNKVADQHQSQPAVTMEPVSPCTLPQEMSYAPTACAPSVFEFQASDFPESFIQSSADQHPFDNLDYYEAFCGVTAAEALASFGMRKDEVYLIKGDVSRLWPREGRLADAHLPGVSDVAHWDTNVNCTGPVTCVLGDIEDPFRATP</sequence>
<dbReference type="CDD" id="cd01389">
    <property type="entry name" value="HMG-box_ROX1-like"/>
    <property type="match status" value="1"/>
</dbReference>
<dbReference type="SUPFAM" id="SSF47095">
    <property type="entry name" value="HMG-box"/>
    <property type="match status" value="1"/>
</dbReference>
<feature type="region of interest" description="Disordered" evidence="4">
    <location>
        <begin position="1"/>
        <end position="23"/>
    </location>
</feature>
<proteinExistence type="predicted"/>
<evidence type="ECO:0000256" key="1">
    <source>
        <dbReference type="ARBA" id="ARBA00023125"/>
    </source>
</evidence>
<feature type="region of interest" description="Disordered" evidence="4">
    <location>
        <begin position="178"/>
        <end position="216"/>
    </location>
</feature>
<keyword evidence="2 3" id="KW-0539">Nucleus</keyword>
<dbReference type="GO" id="GO:0000981">
    <property type="term" value="F:DNA-binding transcription factor activity, RNA polymerase II-specific"/>
    <property type="evidence" value="ECO:0007669"/>
    <property type="project" value="TreeGrafter"/>
</dbReference>
<evidence type="ECO:0000256" key="2">
    <source>
        <dbReference type="ARBA" id="ARBA00023242"/>
    </source>
</evidence>
<feature type="domain" description="HMG box" evidence="5">
    <location>
        <begin position="78"/>
        <end position="147"/>
    </location>
</feature>
<dbReference type="EMBL" id="MU155165">
    <property type="protein sequence ID" value="KAF9482452.1"/>
    <property type="molecule type" value="Genomic_DNA"/>
</dbReference>
<dbReference type="GO" id="GO:0000978">
    <property type="term" value="F:RNA polymerase II cis-regulatory region sequence-specific DNA binding"/>
    <property type="evidence" value="ECO:0007669"/>
    <property type="project" value="TreeGrafter"/>
</dbReference>
<dbReference type="InterPro" id="IPR051356">
    <property type="entry name" value="SOX/SOX-like_TF"/>
</dbReference>
<evidence type="ECO:0000256" key="4">
    <source>
        <dbReference type="SAM" id="MobiDB-lite"/>
    </source>
</evidence>
<dbReference type="SMART" id="SM00398">
    <property type="entry name" value="HMG"/>
    <property type="match status" value="1"/>
</dbReference>
<comment type="caution">
    <text evidence="6">The sequence shown here is derived from an EMBL/GenBank/DDBJ whole genome shotgun (WGS) entry which is preliminary data.</text>
</comment>
<organism evidence="6 7">
    <name type="scientific">Pholiota conissans</name>
    <dbReference type="NCBI Taxonomy" id="109636"/>
    <lineage>
        <taxon>Eukaryota</taxon>
        <taxon>Fungi</taxon>
        <taxon>Dikarya</taxon>
        <taxon>Basidiomycota</taxon>
        <taxon>Agaricomycotina</taxon>
        <taxon>Agaricomycetes</taxon>
        <taxon>Agaricomycetidae</taxon>
        <taxon>Agaricales</taxon>
        <taxon>Agaricineae</taxon>
        <taxon>Strophariaceae</taxon>
        <taxon>Pholiota</taxon>
    </lineage>
</organism>
<dbReference type="Pfam" id="PF00505">
    <property type="entry name" value="HMG_box"/>
    <property type="match status" value="1"/>
</dbReference>
<dbReference type="InterPro" id="IPR009071">
    <property type="entry name" value="HMG_box_dom"/>
</dbReference>
<keyword evidence="7" id="KW-1185">Reference proteome</keyword>
<dbReference type="Gene3D" id="1.10.30.10">
    <property type="entry name" value="High mobility group box domain"/>
    <property type="match status" value="1"/>
</dbReference>
<evidence type="ECO:0000313" key="6">
    <source>
        <dbReference type="EMBL" id="KAF9482452.1"/>
    </source>
</evidence>
<dbReference type="PROSITE" id="PS50118">
    <property type="entry name" value="HMG_BOX_2"/>
    <property type="match status" value="1"/>
</dbReference>
<accession>A0A9P6CX09</accession>
<reference evidence="6" key="1">
    <citation type="submission" date="2020-11" db="EMBL/GenBank/DDBJ databases">
        <authorList>
            <consortium name="DOE Joint Genome Institute"/>
            <person name="Ahrendt S."/>
            <person name="Riley R."/>
            <person name="Andreopoulos W."/>
            <person name="Labutti K."/>
            <person name="Pangilinan J."/>
            <person name="Ruiz-Duenas F.J."/>
            <person name="Barrasa J.M."/>
            <person name="Sanchez-Garcia M."/>
            <person name="Camarero S."/>
            <person name="Miyauchi S."/>
            <person name="Serrano A."/>
            <person name="Linde D."/>
            <person name="Babiker R."/>
            <person name="Drula E."/>
            <person name="Ayuso-Fernandez I."/>
            <person name="Pacheco R."/>
            <person name="Padilla G."/>
            <person name="Ferreira P."/>
            <person name="Barriuso J."/>
            <person name="Kellner H."/>
            <person name="Castanera R."/>
            <person name="Alfaro M."/>
            <person name="Ramirez L."/>
            <person name="Pisabarro A.G."/>
            <person name="Kuo A."/>
            <person name="Tritt A."/>
            <person name="Lipzen A."/>
            <person name="He G."/>
            <person name="Yan M."/>
            <person name="Ng V."/>
            <person name="Cullen D."/>
            <person name="Martin F."/>
            <person name="Rosso M.-N."/>
            <person name="Henrissat B."/>
            <person name="Hibbett D."/>
            <person name="Martinez A.T."/>
            <person name="Grigoriev I.V."/>
        </authorList>
    </citation>
    <scope>NUCLEOTIDE SEQUENCE</scope>
    <source>
        <strain evidence="6">CIRM-BRFM 674</strain>
    </source>
</reference>
<gene>
    <name evidence="6" type="ORF">BDN70DRAFT_991091</name>
</gene>
<evidence type="ECO:0000256" key="3">
    <source>
        <dbReference type="PROSITE-ProRule" id="PRU00267"/>
    </source>
</evidence>
<name>A0A9P6CX09_9AGAR</name>
<dbReference type="PANTHER" id="PTHR45789:SF2">
    <property type="entry name" value="FI18025P1"/>
    <property type="match status" value="1"/>
</dbReference>
<dbReference type="InterPro" id="IPR036910">
    <property type="entry name" value="HMG_box_dom_sf"/>
</dbReference>
<keyword evidence="1 3" id="KW-0238">DNA-binding</keyword>
<dbReference type="OrthoDB" id="6247875at2759"/>